<proteinExistence type="inferred from homology"/>
<dbReference type="InterPro" id="IPR002938">
    <property type="entry name" value="FAD-bd"/>
</dbReference>
<evidence type="ECO:0000256" key="3">
    <source>
        <dbReference type="ARBA" id="ARBA00022630"/>
    </source>
</evidence>
<dbReference type="SUPFAM" id="SSF51905">
    <property type="entry name" value="FAD/NAD(P)-binding domain"/>
    <property type="match status" value="1"/>
</dbReference>
<dbReference type="GO" id="GO:0004497">
    <property type="term" value="F:monooxygenase activity"/>
    <property type="evidence" value="ECO:0007669"/>
    <property type="project" value="InterPro"/>
</dbReference>
<accession>A0A507ANN5</accession>
<gene>
    <name evidence="7" type="ORF">E0L32_009407</name>
</gene>
<name>A0A507ANN5_9PEZI</name>
<dbReference type="GeneID" id="41976854"/>
<evidence type="ECO:0000313" key="7">
    <source>
        <dbReference type="EMBL" id="TPX09363.1"/>
    </source>
</evidence>
<dbReference type="PANTHER" id="PTHR47356:SF2">
    <property type="entry name" value="FAD-BINDING DOMAIN-CONTAINING PROTEIN-RELATED"/>
    <property type="match status" value="1"/>
</dbReference>
<dbReference type="PRINTS" id="PR00420">
    <property type="entry name" value="RNGMNOXGNASE"/>
</dbReference>
<dbReference type="RefSeq" id="XP_030991074.1">
    <property type="nucleotide sequence ID" value="XM_031144369.1"/>
</dbReference>
<keyword evidence="8" id="KW-1185">Reference proteome</keyword>
<dbReference type="InterPro" id="IPR036188">
    <property type="entry name" value="FAD/NAD-bd_sf"/>
</dbReference>
<evidence type="ECO:0000256" key="1">
    <source>
        <dbReference type="ARBA" id="ARBA00001974"/>
    </source>
</evidence>
<keyword evidence="5" id="KW-0560">Oxidoreductase</keyword>
<evidence type="ECO:0000259" key="6">
    <source>
        <dbReference type="Pfam" id="PF01494"/>
    </source>
</evidence>
<comment type="similarity">
    <text evidence="2">Belongs to the paxM FAD-dependent monooxygenase family.</text>
</comment>
<comment type="cofactor">
    <cofactor evidence="1">
        <name>FAD</name>
        <dbReference type="ChEBI" id="CHEBI:57692"/>
    </cofactor>
</comment>
<reference evidence="7 8" key="1">
    <citation type="submission" date="2019-06" db="EMBL/GenBank/DDBJ databases">
        <title>Draft genome sequence of the filamentous fungus Phialemoniopsis curvata isolated from diesel fuel.</title>
        <authorList>
            <person name="Varaljay V.A."/>
            <person name="Lyon W.J."/>
            <person name="Crouch A.L."/>
            <person name="Drake C.E."/>
            <person name="Hollomon J.M."/>
            <person name="Nadeau L.J."/>
            <person name="Nunn H.S."/>
            <person name="Stevenson B.S."/>
            <person name="Bojanowski C.L."/>
            <person name="Crookes-Goodson W.J."/>
        </authorList>
    </citation>
    <scope>NUCLEOTIDE SEQUENCE [LARGE SCALE GENOMIC DNA]</scope>
    <source>
        <strain evidence="7 8">D216</strain>
    </source>
</reference>
<evidence type="ECO:0000313" key="8">
    <source>
        <dbReference type="Proteomes" id="UP000319257"/>
    </source>
</evidence>
<keyword evidence="3" id="KW-0285">Flavoprotein</keyword>
<organism evidence="7 8">
    <name type="scientific">Thyridium curvatum</name>
    <dbReference type="NCBI Taxonomy" id="1093900"/>
    <lineage>
        <taxon>Eukaryota</taxon>
        <taxon>Fungi</taxon>
        <taxon>Dikarya</taxon>
        <taxon>Ascomycota</taxon>
        <taxon>Pezizomycotina</taxon>
        <taxon>Sordariomycetes</taxon>
        <taxon>Sordariomycetidae</taxon>
        <taxon>Thyridiales</taxon>
        <taxon>Thyridiaceae</taxon>
        <taxon>Thyridium</taxon>
    </lineage>
</organism>
<comment type="caution">
    <text evidence="7">The sequence shown here is derived from an EMBL/GenBank/DDBJ whole genome shotgun (WGS) entry which is preliminary data.</text>
</comment>
<dbReference type="InParanoid" id="A0A507ANN5"/>
<dbReference type="AlphaFoldDB" id="A0A507ANN5"/>
<dbReference type="GO" id="GO:0071949">
    <property type="term" value="F:FAD binding"/>
    <property type="evidence" value="ECO:0007669"/>
    <property type="project" value="InterPro"/>
</dbReference>
<dbReference type="STRING" id="1093900.A0A507ANN5"/>
<sequence length="486" mass="53947">MSSKDSDANTPAAAAPRRGFRAVIVGGGPVGLGLAHMLDRAGIDYVLLERRPTVLEESGFGLAFYPHGVRLLDQLGMLDEARRLYLPMRDKTTFAPDGRERCYNRLYESMEECHGHPWMLLKRQDVLRMLYERLPDRNSKVLTGKKVVAIDSRDDGVAIRCSDGSVIEGSFIAACDGVHSPIRGMMGELDDPKDNTTKRKTKKKKSVMTASYQLLVGHLDPIPDMPRNHLHEVHGKAGFSMQIFMFDTEGWFLAYRRLDPTPPADTYVRYTDADAEAFARDIMDRPVGEGRTFADLWKARRWVRLVATEEGAVRGPWHRGRVVLVGDSACKMTPNAGLSANQGWQGAAALTNGLRGLLLSRRCSRGNKEEEGGSGEPDTAALEAVFRGYRAATLDMAKGSARTSALYIRTTSWHSPLYRVVDWLVPKLGGDERSFKIFTAPVVRQGLLLDWLPEPGYKAGTVEWVNKARVQQKTVEGPMGEEGGVR</sequence>
<evidence type="ECO:0000256" key="5">
    <source>
        <dbReference type="ARBA" id="ARBA00023002"/>
    </source>
</evidence>
<keyword evidence="4" id="KW-0274">FAD</keyword>
<dbReference type="PANTHER" id="PTHR47356">
    <property type="entry name" value="FAD-DEPENDENT MONOOXYGENASE ASQG-RELATED"/>
    <property type="match status" value="1"/>
</dbReference>
<dbReference type="InterPro" id="IPR050562">
    <property type="entry name" value="FAD_mOase_fung"/>
</dbReference>
<evidence type="ECO:0000256" key="4">
    <source>
        <dbReference type="ARBA" id="ARBA00022827"/>
    </source>
</evidence>
<evidence type="ECO:0000256" key="2">
    <source>
        <dbReference type="ARBA" id="ARBA00007992"/>
    </source>
</evidence>
<dbReference type="Pfam" id="PF01494">
    <property type="entry name" value="FAD_binding_3"/>
    <property type="match status" value="1"/>
</dbReference>
<feature type="domain" description="FAD-binding" evidence="6">
    <location>
        <begin position="22"/>
        <end position="187"/>
    </location>
</feature>
<dbReference type="Gene3D" id="3.50.50.60">
    <property type="entry name" value="FAD/NAD(P)-binding domain"/>
    <property type="match status" value="1"/>
</dbReference>
<dbReference type="Proteomes" id="UP000319257">
    <property type="component" value="Unassembled WGS sequence"/>
</dbReference>
<protein>
    <recommendedName>
        <fullName evidence="6">FAD-binding domain-containing protein</fullName>
    </recommendedName>
</protein>
<dbReference type="OrthoDB" id="2431938at2759"/>
<dbReference type="EMBL" id="SKBQ01000068">
    <property type="protein sequence ID" value="TPX09363.1"/>
    <property type="molecule type" value="Genomic_DNA"/>
</dbReference>